<evidence type="ECO:0000313" key="7">
    <source>
        <dbReference type="Proteomes" id="UP000682733"/>
    </source>
</evidence>
<dbReference type="SMART" id="SM00664">
    <property type="entry name" value="DoH"/>
    <property type="match status" value="1"/>
</dbReference>
<protein>
    <recommendedName>
        <fullName evidence="4">DOMON domain-containing protein</fullName>
    </recommendedName>
</protein>
<dbReference type="InterPro" id="IPR000945">
    <property type="entry name" value="DBH-like"/>
</dbReference>
<dbReference type="Pfam" id="PF03712">
    <property type="entry name" value="Cu2_monoox_C"/>
    <property type="match status" value="1"/>
</dbReference>
<reference evidence="6" key="1">
    <citation type="submission" date="2021-02" db="EMBL/GenBank/DDBJ databases">
        <authorList>
            <person name="Nowell W R."/>
        </authorList>
    </citation>
    <scope>NUCLEOTIDE SEQUENCE</scope>
</reference>
<evidence type="ECO:0000259" key="4">
    <source>
        <dbReference type="PROSITE" id="PS50836"/>
    </source>
</evidence>
<dbReference type="Proteomes" id="UP000682733">
    <property type="component" value="Unassembled WGS sequence"/>
</dbReference>
<dbReference type="InterPro" id="IPR000323">
    <property type="entry name" value="Cu2_ascorb_mOase_N"/>
</dbReference>
<dbReference type="Pfam" id="PF03351">
    <property type="entry name" value="DOMON"/>
    <property type="match status" value="1"/>
</dbReference>
<evidence type="ECO:0000313" key="5">
    <source>
        <dbReference type="EMBL" id="CAF0735352.1"/>
    </source>
</evidence>
<dbReference type="InterPro" id="IPR005018">
    <property type="entry name" value="DOMON_domain"/>
</dbReference>
<dbReference type="InterPro" id="IPR014784">
    <property type="entry name" value="Cu2_ascorb_mOase-like_C"/>
</dbReference>
<dbReference type="SUPFAM" id="SSF49742">
    <property type="entry name" value="PHM/PNGase F"/>
    <property type="match status" value="2"/>
</dbReference>
<accession>A0A8S2GG39</accession>
<proteinExistence type="inferred from homology"/>
<dbReference type="PROSITE" id="PS50836">
    <property type="entry name" value="DOMON"/>
    <property type="match status" value="1"/>
</dbReference>
<dbReference type="AlphaFoldDB" id="A0A8S2GG39"/>
<dbReference type="GO" id="GO:0004500">
    <property type="term" value="F:dopamine beta-monooxygenase activity"/>
    <property type="evidence" value="ECO:0007669"/>
    <property type="project" value="InterPro"/>
</dbReference>
<comment type="caution">
    <text evidence="6">The sequence shown here is derived from an EMBL/GenBank/DDBJ whole genome shotgun (WGS) entry which is preliminary data.</text>
</comment>
<evidence type="ECO:0000256" key="3">
    <source>
        <dbReference type="ARBA" id="ARBA00023180"/>
    </source>
</evidence>
<dbReference type="EMBL" id="CAJOBA010000186">
    <property type="protein sequence ID" value="CAF3511973.1"/>
    <property type="molecule type" value="Genomic_DNA"/>
</dbReference>
<dbReference type="CDD" id="cd09631">
    <property type="entry name" value="DOMON_DOH"/>
    <property type="match status" value="1"/>
</dbReference>
<dbReference type="EMBL" id="CAJNOK010000186">
    <property type="protein sequence ID" value="CAF0735352.1"/>
    <property type="molecule type" value="Genomic_DNA"/>
</dbReference>
<evidence type="ECO:0000256" key="1">
    <source>
        <dbReference type="ARBA" id="ARBA00010676"/>
    </source>
</evidence>
<dbReference type="Gene3D" id="2.60.120.230">
    <property type="match status" value="1"/>
</dbReference>
<name>A0A8S2GG39_9BILA</name>
<keyword evidence="3" id="KW-0325">Glycoprotein</keyword>
<sequence length="512" mass="58794">MCREFPKVKTAVGGLSSPIKSFMKYQYSTVLEEAKVELHWSVNNDDIIFELHAATTGWIALGVNLGSMSVDIGIGWVDSGRIHFQDRYGVNISTTSIDNTTFDWFPLNGKEKRGWTAIQIKRKLDTCDPMDIPIRSGTQIIVYAYARNDPENNQINFYDSKIGTRALPLRPPDEEKFNGLDYIDYNMTNYVVPLDDHTFYCKVFKAPIKKRHAIAVSTRRSINGDEDILLQIYSVLVNNQNRDLLNRVTFFECDPNLITFDDTNLPDGVCSQLIGNSFRGCISQFGPMWAEGGDVTVEYPKEAGYPMGGDNSVKYYLMHVHYYNPNLIRSRTVWSKVIRNNTAQTYLFTADQYYANYQFIYRLPKPIKLYPGDEIATRCMYSTTSSTSITLGGEPLEEEMCLHVFVYYPKMTNMAGCVSRISTKQWETIYNKSITGNITSQNDFKTWLQNMEWTQESRQTWQAFYSTAERERSTSNLNLTGTFFIPNYVDLNEIDCSVHNKTRTANNSTRIR</sequence>
<dbReference type="InterPro" id="IPR008977">
    <property type="entry name" value="PHM/PNGase_F_dom_sf"/>
</dbReference>
<dbReference type="InterPro" id="IPR024548">
    <property type="entry name" value="Cu2_monoox_C"/>
</dbReference>
<organism evidence="6 7">
    <name type="scientific">Didymodactylos carnosus</name>
    <dbReference type="NCBI Taxonomy" id="1234261"/>
    <lineage>
        <taxon>Eukaryota</taxon>
        <taxon>Metazoa</taxon>
        <taxon>Spiralia</taxon>
        <taxon>Gnathifera</taxon>
        <taxon>Rotifera</taxon>
        <taxon>Eurotatoria</taxon>
        <taxon>Bdelloidea</taxon>
        <taxon>Philodinida</taxon>
        <taxon>Philodinidae</taxon>
        <taxon>Didymodactylos</taxon>
    </lineage>
</organism>
<evidence type="ECO:0000256" key="2">
    <source>
        <dbReference type="ARBA" id="ARBA00023157"/>
    </source>
</evidence>
<comment type="similarity">
    <text evidence="1">Belongs to the copper type II ascorbate-dependent monooxygenase family.</text>
</comment>
<feature type="domain" description="DOMON" evidence="4">
    <location>
        <begin position="34"/>
        <end position="146"/>
    </location>
</feature>
<dbReference type="InterPro" id="IPR045266">
    <property type="entry name" value="DOH_DOMON"/>
</dbReference>
<gene>
    <name evidence="5" type="ORF">OVA965_LOCUS1101</name>
    <name evidence="6" type="ORF">TMI583_LOCUS1102</name>
</gene>
<dbReference type="Proteomes" id="UP000677228">
    <property type="component" value="Unassembled WGS sequence"/>
</dbReference>
<dbReference type="PANTHER" id="PTHR10157:SF23">
    <property type="entry name" value="MOXD1 HOMOLOG 1"/>
    <property type="match status" value="1"/>
</dbReference>
<dbReference type="GO" id="GO:0005507">
    <property type="term" value="F:copper ion binding"/>
    <property type="evidence" value="ECO:0007669"/>
    <property type="project" value="InterPro"/>
</dbReference>
<dbReference type="PANTHER" id="PTHR10157">
    <property type="entry name" value="DOPAMINE BETA HYDROXYLASE RELATED"/>
    <property type="match status" value="1"/>
</dbReference>
<dbReference type="Pfam" id="PF01082">
    <property type="entry name" value="Cu2_monooxygen"/>
    <property type="match status" value="1"/>
</dbReference>
<keyword evidence="2" id="KW-1015">Disulfide bond</keyword>
<evidence type="ECO:0000313" key="6">
    <source>
        <dbReference type="EMBL" id="CAF3511973.1"/>
    </source>
</evidence>